<evidence type="ECO:0000313" key="6">
    <source>
        <dbReference type="Proteomes" id="UP000799429"/>
    </source>
</evidence>
<dbReference type="EMBL" id="MU006105">
    <property type="protein sequence ID" value="KAF2836073.1"/>
    <property type="molecule type" value="Genomic_DNA"/>
</dbReference>
<feature type="region of interest" description="Disordered" evidence="3">
    <location>
        <begin position="109"/>
        <end position="134"/>
    </location>
</feature>
<keyword evidence="1" id="KW-0808">Transferase</keyword>
<protein>
    <submittedName>
        <fullName evidence="5">Acetyltransferase</fullName>
    </submittedName>
</protein>
<feature type="compositionally biased region" description="Polar residues" evidence="3">
    <location>
        <begin position="12"/>
        <end position="25"/>
    </location>
</feature>
<keyword evidence="2" id="KW-0012">Acyltransferase</keyword>
<proteinExistence type="predicted"/>
<feature type="compositionally biased region" description="Basic and acidic residues" evidence="3">
    <location>
        <begin position="1"/>
        <end position="11"/>
    </location>
</feature>
<evidence type="ECO:0000259" key="4">
    <source>
        <dbReference type="PROSITE" id="PS51186"/>
    </source>
</evidence>
<dbReference type="AlphaFoldDB" id="A0A9P4S6Q6"/>
<dbReference type="PROSITE" id="PS51186">
    <property type="entry name" value="GNAT"/>
    <property type="match status" value="1"/>
</dbReference>
<dbReference type="OrthoDB" id="30840at2759"/>
<dbReference type="InterPro" id="IPR000182">
    <property type="entry name" value="GNAT_dom"/>
</dbReference>
<dbReference type="CDD" id="cd04301">
    <property type="entry name" value="NAT_SF"/>
    <property type="match status" value="1"/>
</dbReference>
<dbReference type="Gene3D" id="3.40.630.30">
    <property type="match status" value="1"/>
</dbReference>
<dbReference type="Pfam" id="PF13673">
    <property type="entry name" value="Acetyltransf_10"/>
    <property type="match status" value="1"/>
</dbReference>
<gene>
    <name evidence="5" type="ORF">M501DRAFT_997313</name>
</gene>
<keyword evidence="6" id="KW-1185">Reference proteome</keyword>
<dbReference type="InterPro" id="IPR016181">
    <property type="entry name" value="Acyl_CoA_acyltransferase"/>
</dbReference>
<name>A0A9P4S6Q6_9PEZI</name>
<feature type="domain" description="N-acetyltransferase" evidence="4">
    <location>
        <begin position="174"/>
        <end position="262"/>
    </location>
</feature>
<dbReference type="Proteomes" id="UP000799429">
    <property type="component" value="Unassembled WGS sequence"/>
</dbReference>
<feature type="region of interest" description="Disordered" evidence="3">
    <location>
        <begin position="1"/>
        <end position="29"/>
    </location>
</feature>
<evidence type="ECO:0000256" key="1">
    <source>
        <dbReference type="ARBA" id="ARBA00022679"/>
    </source>
</evidence>
<dbReference type="GO" id="GO:0004059">
    <property type="term" value="F:aralkylamine N-acetyltransferase activity"/>
    <property type="evidence" value="ECO:0007669"/>
    <property type="project" value="TreeGrafter"/>
</dbReference>
<reference evidence="5" key="1">
    <citation type="journal article" date="2020" name="Stud. Mycol.">
        <title>101 Dothideomycetes genomes: a test case for predicting lifestyles and emergence of pathogens.</title>
        <authorList>
            <person name="Haridas S."/>
            <person name="Albert R."/>
            <person name="Binder M."/>
            <person name="Bloem J."/>
            <person name="Labutti K."/>
            <person name="Salamov A."/>
            <person name="Andreopoulos B."/>
            <person name="Baker S."/>
            <person name="Barry K."/>
            <person name="Bills G."/>
            <person name="Bluhm B."/>
            <person name="Cannon C."/>
            <person name="Castanera R."/>
            <person name="Culley D."/>
            <person name="Daum C."/>
            <person name="Ezra D."/>
            <person name="Gonzalez J."/>
            <person name="Henrissat B."/>
            <person name="Kuo A."/>
            <person name="Liang C."/>
            <person name="Lipzen A."/>
            <person name="Lutzoni F."/>
            <person name="Magnuson J."/>
            <person name="Mondo S."/>
            <person name="Nolan M."/>
            <person name="Ohm R."/>
            <person name="Pangilinan J."/>
            <person name="Park H.-J."/>
            <person name="Ramirez L."/>
            <person name="Alfaro M."/>
            <person name="Sun H."/>
            <person name="Tritt A."/>
            <person name="Yoshinaga Y."/>
            <person name="Zwiers L.-H."/>
            <person name="Turgeon B."/>
            <person name="Goodwin S."/>
            <person name="Spatafora J."/>
            <person name="Crous P."/>
            <person name="Grigoriev I."/>
        </authorList>
    </citation>
    <scope>NUCLEOTIDE SEQUENCE</scope>
    <source>
        <strain evidence="5">CBS 101060</strain>
    </source>
</reference>
<sequence length="266" mass="29804">MPRDLETEKDTLSNMPPLTTANHITNEPEEMYGVNGIREHEDKIQADMRQRSTRDGLHPYVQVLTINNLDSCIALEEASFPPNQRATREKFEYRLTVCGEICLGLFTSAEPDSENTDQPTSEGAHPVDSSSPERKQTLVAHIISTKCEGKTVGDNDMKPPENWRTAPGTEPHLGHKDHGRTIALHSLAVLPKYQRCGLGKTLIRAYLHRMEQSGVADRVSLITYDRLVPYYESLGFENLGPSKAQFGGQAWNDMVYEFYDSPSSPS</sequence>
<evidence type="ECO:0000256" key="2">
    <source>
        <dbReference type="ARBA" id="ARBA00023315"/>
    </source>
</evidence>
<dbReference type="PANTHER" id="PTHR10908:SF0">
    <property type="entry name" value="SEROTONIN N-ACETYLTRANSFERASE"/>
    <property type="match status" value="1"/>
</dbReference>
<organism evidence="5 6">
    <name type="scientific">Patellaria atrata CBS 101060</name>
    <dbReference type="NCBI Taxonomy" id="1346257"/>
    <lineage>
        <taxon>Eukaryota</taxon>
        <taxon>Fungi</taxon>
        <taxon>Dikarya</taxon>
        <taxon>Ascomycota</taxon>
        <taxon>Pezizomycotina</taxon>
        <taxon>Dothideomycetes</taxon>
        <taxon>Dothideomycetes incertae sedis</taxon>
        <taxon>Patellariales</taxon>
        <taxon>Patellariaceae</taxon>
        <taxon>Patellaria</taxon>
    </lineage>
</organism>
<comment type="caution">
    <text evidence="5">The sequence shown here is derived from an EMBL/GenBank/DDBJ whole genome shotgun (WGS) entry which is preliminary data.</text>
</comment>
<dbReference type="SUPFAM" id="SSF55729">
    <property type="entry name" value="Acyl-CoA N-acyltransferases (Nat)"/>
    <property type="match status" value="1"/>
</dbReference>
<dbReference type="GO" id="GO:0005737">
    <property type="term" value="C:cytoplasm"/>
    <property type="evidence" value="ECO:0007669"/>
    <property type="project" value="TreeGrafter"/>
</dbReference>
<dbReference type="PANTHER" id="PTHR10908">
    <property type="entry name" value="SEROTONIN N-ACETYLTRANSFERASE"/>
    <property type="match status" value="1"/>
</dbReference>
<accession>A0A9P4S6Q6</accession>
<evidence type="ECO:0000256" key="3">
    <source>
        <dbReference type="SAM" id="MobiDB-lite"/>
    </source>
</evidence>
<evidence type="ECO:0000313" key="5">
    <source>
        <dbReference type="EMBL" id="KAF2836073.1"/>
    </source>
</evidence>
<dbReference type="InterPro" id="IPR051635">
    <property type="entry name" value="SNAT-like"/>
</dbReference>